<dbReference type="AlphaFoldDB" id="W4KID3"/>
<evidence type="ECO:0000313" key="1">
    <source>
        <dbReference type="EMBL" id="ETW84801.1"/>
    </source>
</evidence>
<protein>
    <submittedName>
        <fullName evidence="1">Uncharacterized protein</fullName>
    </submittedName>
</protein>
<gene>
    <name evidence="1" type="ORF">HETIRDRAFT_408708</name>
</gene>
<organism evidence="1 2">
    <name type="scientific">Heterobasidion irregulare (strain TC 32-1)</name>
    <dbReference type="NCBI Taxonomy" id="747525"/>
    <lineage>
        <taxon>Eukaryota</taxon>
        <taxon>Fungi</taxon>
        <taxon>Dikarya</taxon>
        <taxon>Basidiomycota</taxon>
        <taxon>Agaricomycotina</taxon>
        <taxon>Agaricomycetes</taxon>
        <taxon>Russulales</taxon>
        <taxon>Bondarzewiaceae</taxon>
        <taxon>Heterobasidion</taxon>
        <taxon>Heterobasidion annosum species complex</taxon>
    </lineage>
</organism>
<feature type="non-terminal residue" evidence="1">
    <location>
        <position position="1"/>
    </location>
</feature>
<dbReference type="GeneID" id="20672700"/>
<evidence type="ECO:0000313" key="2">
    <source>
        <dbReference type="Proteomes" id="UP000030671"/>
    </source>
</evidence>
<dbReference type="InParanoid" id="W4KID3"/>
<keyword evidence="2" id="KW-1185">Reference proteome</keyword>
<dbReference type="KEGG" id="hir:HETIRDRAFT_408708"/>
<accession>W4KID3</accession>
<reference evidence="1 2" key="1">
    <citation type="journal article" date="2012" name="New Phytol.">
        <title>Insight into trade-off between wood decay and parasitism from the genome of a fungal forest pathogen.</title>
        <authorList>
            <person name="Olson A."/>
            <person name="Aerts A."/>
            <person name="Asiegbu F."/>
            <person name="Belbahri L."/>
            <person name="Bouzid O."/>
            <person name="Broberg A."/>
            <person name="Canback B."/>
            <person name="Coutinho P.M."/>
            <person name="Cullen D."/>
            <person name="Dalman K."/>
            <person name="Deflorio G."/>
            <person name="van Diepen L.T."/>
            <person name="Dunand C."/>
            <person name="Duplessis S."/>
            <person name="Durling M."/>
            <person name="Gonthier P."/>
            <person name="Grimwood J."/>
            <person name="Fossdal C.G."/>
            <person name="Hansson D."/>
            <person name="Henrissat B."/>
            <person name="Hietala A."/>
            <person name="Himmelstrand K."/>
            <person name="Hoffmeister D."/>
            <person name="Hogberg N."/>
            <person name="James T.Y."/>
            <person name="Karlsson M."/>
            <person name="Kohler A."/>
            <person name="Kues U."/>
            <person name="Lee Y.H."/>
            <person name="Lin Y.C."/>
            <person name="Lind M."/>
            <person name="Lindquist E."/>
            <person name="Lombard V."/>
            <person name="Lucas S."/>
            <person name="Lunden K."/>
            <person name="Morin E."/>
            <person name="Murat C."/>
            <person name="Park J."/>
            <person name="Raffaello T."/>
            <person name="Rouze P."/>
            <person name="Salamov A."/>
            <person name="Schmutz J."/>
            <person name="Solheim H."/>
            <person name="Stahlberg J."/>
            <person name="Velez H."/>
            <person name="de Vries R.P."/>
            <person name="Wiebenga A."/>
            <person name="Woodward S."/>
            <person name="Yakovlev I."/>
            <person name="Garbelotto M."/>
            <person name="Martin F."/>
            <person name="Grigoriev I.V."/>
            <person name="Stenlid J."/>
        </authorList>
    </citation>
    <scope>NUCLEOTIDE SEQUENCE [LARGE SCALE GENOMIC DNA]</scope>
    <source>
        <strain evidence="1 2">TC 32-1</strain>
    </source>
</reference>
<dbReference type="RefSeq" id="XP_009544430.1">
    <property type="nucleotide sequence ID" value="XM_009546135.1"/>
</dbReference>
<proteinExistence type="predicted"/>
<sequence>VFVSVPVVSIPALEIVTAPQDMRPHIPPANANMLHHRQGADTLRAMHHLNSLASMWAAFF</sequence>
<dbReference type="Proteomes" id="UP000030671">
    <property type="component" value="Unassembled WGS sequence"/>
</dbReference>
<dbReference type="EMBL" id="KI925456">
    <property type="protein sequence ID" value="ETW84801.1"/>
    <property type="molecule type" value="Genomic_DNA"/>
</dbReference>
<dbReference type="HOGENOM" id="CLU_2948072_0_0_1"/>
<name>W4KID3_HETIT</name>